<dbReference type="InterPro" id="IPR005814">
    <property type="entry name" value="Aminotrans_3"/>
</dbReference>
<dbReference type="Gene3D" id="3.90.1150.10">
    <property type="entry name" value="Aspartate Aminotransferase, domain 1"/>
    <property type="match status" value="1"/>
</dbReference>
<dbReference type="InterPro" id="IPR015421">
    <property type="entry name" value="PyrdxlP-dep_Trfase_major"/>
</dbReference>
<keyword evidence="4" id="KW-0032">Aminotransferase</keyword>
<gene>
    <name evidence="4" type="ORF">UY39_C0001G0017</name>
</gene>
<evidence type="ECO:0000256" key="1">
    <source>
        <dbReference type="ARBA" id="ARBA00001933"/>
    </source>
</evidence>
<dbReference type="GO" id="GO:0008483">
    <property type="term" value="F:transaminase activity"/>
    <property type="evidence" value="ECO:0007669"/>
    <property type="project" value="UniProtKB-KW"/>
</dbReference>
<name>A0A0G1XZS1_9BACT</name>
<evidence type="ECO:0000256" key="3">
    <source>
        <dbReference type="RuleBase" id="RU003560"/>
    </source>
</evidence>
<dbReference type="InterPro" id="IPR015422">
    <property type="entry name" value="PyrdxlP-dep_Trfase_small"/>
</dbReference>
<dbReference type="Gene3D" id="3.40.640.10">
    <property type="entry name" value="Type I PLP-dependent aspartate aminotransferase-like (Major domain)"/>
    <property type="match status" value="1"/>
</dbReference>
<dbReference type="EMBL" id="LCPV01000001">
    <property type="protein sequence ID" value="KKW08137.1"/>
    <property type="molecule type" value="Genomic_DNA"/>
</dbReference>
<evidence type="ECO:0000313" key="5">
    <source>
        <dbReference type="Proteomes" id="UP000034589"/>
    </source>
</evidence>
<protein>
    <submittedName>
        <fullName evidence="4">Aminotransferase</fullName>
    </submittedName>
</protein>
<dbReference type="PANTHER" id="PTHR43713:SF3">
    <property type="entry name" value="GLUTAMATE-1-SEMIALDEHYDE 2,1-AMINOMUTASE 1, CHLOROPLASTIC-RELATED"/>
    <property type="match status" value="1"/>
</dbReference>
<accession>A0A0G1XZS1</accession>
<evidence type="ECO:0000313" key="4">
    <source>
        <dbReference type="EMBL" id="KKW08137.1"/>
    </source>
</evidence>
<dbReference type="PANTHER" id="PTHR43713">
    <property type="entry name" value="GLUTAMATE-1-SEMIALDEHYDE 2,1-AMINOMUTASE"/>
    <property type="match status" value="1"/>
</dbReference>
<dbReference type="GO" id="GO:0030170">
    <property type="term" value="F:pyridoxal phosphate binding"/>
    <property type="evidence" value="ECO:0007669"/>
    <property type="project" value="InterPro"/>
</dbReference>
<dbReference type="PATRIC" id="fig|1618675.3.peg.17"/>
<dbReference type="Pfam" id="PF00202">
    <property type="entry name" value="Aminotran_3"/>
    <property type="match status" value="1"/>
</dbReference>
<organism evidence="4 5">
    <name type="scientific">Candidatus Kaiserbacteria bacterium GW2011_GWC2_49_12</name>
    <dbReference type="NCBI Taxonomy" id="1618675"/>
    <lineage>
        <taxon>Bacteria</taxon>
        <taxon>Candidatus Kaiseribacteriota</taxon>
    </lineage>
</organism>
<keyword evidence="2 3" id="KW-0663">Pyridoxal phosphate</keyword>
<sequence length="441" mass="49260">MITRNIRKGKGQKLWKRAKTLIPGGNQLLSKRAEMFLPDQWPAYFKKAKGIRVTDLDGRTYIDFSRMGIGACVLGYADSDVNRAVKKAIDRGSMSTLNSPEEVELAEVLMRLHPWADMVRYARTGGEAMSIAVRIARASSGKEKIAFCGYHGWHDWYLSGNLASDKNLDGHLLPGLEPRGVPRGLLNTAIPFRYNHIEELEKIVKKHAIGVIVMEPYRHEEPEKDFLQNVKRIARREGAVLVFDEVSAAFRQNVGGVHLLYNVSPDIAVLAKAISNGYPMAAIIGTKKVMDAAQGTFISSTYWTERIGPVAALATINKFQKKNVPQHLARIGKQIEIGWKSLARKYNLHISTEGPYAMIGFSFDYKNKQELKTLFVQEMLKRGFLTELSVYVTYAHTSNDVKQYLRAVDQVFAIIQKAVAENTVGKLLAGPVAHSGFARLA</sequence>
<comment type="cofactor">
    <cofactor evidence="1">
        <name>pyridoxal 5'-phosphate</name>
        <dbReference type="ChEBI" id="CHEBI:597326"/>
    </cofactor>
</comment>
<comment type="similarity">
    <text evidence="3">Belongs to the class-III pyridoxal-phosphate-dependent aminotransferase family.</text>
</comment>
<dbReference type="InterPro" id="IPR015424">
    <property type="entry name" value="PyrdxlP-dep_Trfase"/>
</dbReference>
<dbReference type="SUPFAM" id="SSF53383">
    <property type="entry name" value="PLP-dependent transferases"/>
    <property type="match status" value="1"/>
</dbReference>
<proteinExistence type="inferred from homology"/>
<dbReference type="AlphaFoldDB" id="A0A0G1XZS1"/>
<keyword evidence="4" id="KW-0808">Transferase</keyword>
<reference evidence="4 5" key="1">
    <citation type="journal article" date="2015" name="Nature">
        <title>rRNA introns, odd ribosomes, and small enigmatic genomes across a large radiation of phyla.</title>
        <authorList>
            <person name="Brown C.T."/>
            <person name="Hug L.A."/>
            <person name="Thomas B.C."/>
            <person name="Sharon I."/>
            <person name="Castelle C.J."/>
            <person name="Singh A."/>
            <person name="Wilkins M.J."/>
            <person name="Williams K.H."/>
            <person name="Banfield J.F."/>
        </authorList>
    </citation>
    <scope>NUCLEOTIDE SEQUENCE [LARGE SCALE GENOMIC DNA]</scope>
</reference>
<evidence type="ECO:0000256" key="2">
    <source>
        <dbReference type="ARBA" id="ARBA00022898"/>
    </source>
</evidence>
<comment type="caution">
    <text evidence="4">The sequence shown here is derived from an EMBL/GenBank/DDBJ whole genome shotgun (WGS) entry which is preliminary data.</text>
</comment>
<dbReference type="Proteomes" id="UP000034589">
    <property type="component" value="Unassembled WGS sequence"/>
</dbReference>